<gene>
    <name evidence="7" type="primary">LOC110146290</name>
</gene>
<evidence type="ECO:0000313" key="6">
    <source>
        <dbReference type="Proteomes" id="UP001652640"/>
    </source>
</evidence>
<dbReference type="GO" id="GO:0006508">
    <property type="term" value="P:proteolysis"/>
    <property type="evidence" value="ECO:0007669"/>
    <property type="project" value="UniProtKB-KW"/>
</dbReference>
<accession>A0ABM4HG14</accession>
<dbReference type="PROSITE" id="PS50240">
    <property type="entry name" value="TRYPSIN_DOM"/>
    <property type="match status" value="1"/>
</dbReference>
<evidence type="ECO:0000259" key="5">
    <source>
        <dbReference type="PROSITE" id="PS50240"/>
    </source>
</evidence>
<name>A0ABM4HG14_ODOVR</name>
<evidence type="ECO:0000256" key="4">
    <source>
        <dbReference type="ARBA" id="ARBA00023157"/>
    </source>
</evidence>
<dbReference type="GeneID" id="110146290"/>
<dbReference type="GO" id="GO:0008233">
    <property type="term" value="F:peptidase activity"/>
    <property type="evidence" value="ECO:0007669"/>
    <property type="project" value="UniProtKB-KW"/>
</dbReference>
<protein>
    <submittedName>
        <fullName evidence="7">Serine protease 47 isoform X1</fullName>
    </submittedName>
</protein>
<dbReference type="InterPro" id="IPR001314">
    <property type="entry name" value="Peptidase_S1A"/>
</dbReference>
<reference evidence="7" key="2">
    <citation type="submission" date="2025-08" db="UniProtKB">
        <authorList>
            <consortium name="RefSeq"/>
        </authorList>
    </citation>
    <scope>IDENTIFICATION</scope>
    <source>
        <tissue evidence="7">Tongue muscle</tissue>
    </source>
</reference>
<dbReference type="InterPro" id="IPR001254">
    <property type="entry name" value="Trypsin_dom"/>
</dbReference>
<keyword evidence="3" id="KW-0720">Serine protease</keyword>
<keyword evidence="4" id="KW-1015">Disulfide bond</keyword>
<evidence type="ECO:0000256" key="2">
    <source>
        <dbReference type="ARBA" id="ARBA00022801"/>
    </source>
</evidence>
<dbReference type="InterPro" id="IPR043504">
    <property type="entry name" value="Peptidase_S1_PA_chymotrypsin"/>
</dbReference>
<reference evidence="6" key="1">
    <citation type="journal article" date="2022" name="J. Hered.">
        <title>A De Novo Chromosome-Level Genome Assembly of the White-Tailed Deer, Odocoileus Virginianus.</title>
        <authorList>
            <person name="London E.W."/>
            <person name="Roca A.L."/>
            <person name="Novakofski J.E."/>
            <person name="Mateus-Pinilla N.E."/>
        </authorList>
    </citation>
    <scope>NUCLEOTIDE SEQUENCE [LARGE SCALE GENOMIC DNA]</scope>
</reference>
<keyword evidence="2" id="KW-0378">Hydrolase</keyword>
<evidence type="ECO:0000256" key="1">
    <source>
        <dbReference type="ARBA" id="ARBA00022670"/>
    </source>
</evidence>
<dbReference type="Pfam" id="PF00089">
    <property type="entry name" value="Trypsin"/>
    <property type="match status" value="1"/>
</dbReference>
<evidence type="ECO:0000313" key="7">
    <source>
        <dbReference type="RefSeq" id="XP_070314505.1"/>
    </source>
</evidence>
<evidence type="ECO:0000256" key="3">
    <source>
        <dbReference type="ARBA" id="ARBA00022825"/>
    </source>
</evidence>
<feature type="domain" description="Peptidase S1" evidence="5">
    <location>
        <begin position="41"/>
        <end position="396"/>
    </location>
</feature>
<dbReference type="PROSITE" id="PS51257">
    <property type="entry name" value="PROKAR_LIPOPROTEIN"/>
    <property type="match status" value="1"/>
</dbReference>
<dbReference type="PRINTS" id="PR00722">
    <property type="entry name" value="CHYMOTRYPSIN"/>
</dbReference>
<dbReference type="PANTHER" id="PTHR24252">
    <property type="entry name" value="ACROSIN-RELATED"/>
    <property type="match status" value="1"/>
</dbReference>
<dbReference type="SUPFAM" id="SSF50494">
    <property type="entry name" value="Trypsin-like serine proteases"/>
    <property type="match status" value="1"/>
</dbReference>
<keyword evidence="1 7" id="KW-0645">Protease</keyword>
<dbReference type="RefSeq" id="XP_070314505.1">
    <property type="nucleotide sequence ID" value="XM_070458404.1"/>
</dbReference>
<dbReference type="SMART" id="SM00020">
    <property type="entry name" value="Tryp_SPc"/>
    <property type="match status" value="1"/>
</dbReference>
<sequence length="396" mass="42444">MRSVTCAALGSLAQGCSSAWRRSCGRGVSTACGKPKVMGRISGGRDVEAGQWPWQASLQSQGSHVCGAVLINSHWLLSTAHCFLKKPKAPESYRVLLGSTQLYQHGPQSREAPVSRIVTHPDFEKLHPFGSDIAMLQLLSPVNFTSSIVPACLPAPGMKLPSNSSCWITGWGMLSEETPLLEPFHLQEGKVSFIENKFCNMLYGHAKGKNFSVHEDMLCAGDFSTGKSICHKEGETQIVGFRLLTSRTVRSISAVSRASQSVEICFGRPGDAHRREELPLAHRTASPTAVLTAAHGAAGPEAGSWAPCPPCRFPVHSQRCERSGCPAWPGLLTESAAPEGETKGSVPRAPIRCHPGPPFQRAEALPTEPRAGTLCLPACWTSIVPLSPLLLSFLPG</sequence>
<dbReference type="Gene3D" id="2.40.10.10">
    <property type="entry name" value="Trypsin-like serine proteases"/>
    <property type="match status" value="1"/>
</dbReference>
<dbReference type="CDD" id="cd00190">
    <property type="entry name" value="Tryp_SPc"/>
    <property type="match status" value="1"/>
</dbReference>
<organism evidence="6 7">
    <name type="scientific">Odocoileus virginianus</name>
    <name type="common">White-tailed deer</name>
    <dbReference type="NCBI Taxonomy" id="9874"/>
    <lineage>
        <taxon>Eukaryota</taxon>
        <taxon>Metazoa</taxon>
        <taxon>Chordata</taxon>
        <taxon>Craniata</taxon>
        <taxon>Vertebrata</taxon>
        <taxon>Euteleostomi</taxon>
        <taxon>Mammalia</taxon>
        <taxon>Eutheria</taxon>
        <taxon>Laurasiatheria</taxon>
        <taxon>Artiodactyla</taxon>
        <taxon>Ruminantia</taxon>
        <taxon>Pecora</taxon>
        <taxon>Cervidae</taxon>
        <taxon>Odocoileinae</taxon>
        <taxon>Odocoileus</taxon>
    </lineage>
</organism>
<dbReference type="PANTHER" id="PTHR24252:SF7">
    <property type="entry name" value="HYALIN"/>
    <property type="match status" value="1"/>
</dbReference>
<dbReference type="InterPro" id="IPR009003">
    <property type="entry name" value="Peptidase_S1_PA"/>
</dbReference>
<keyword evidence="6" id="KW-1185">Reference proteome</keyword>
<proteinExistence type="predicted"/>
<dbReference type="Proteomes" id="UP001652640">
    <property type="component" value="Chromosome 29"/>
</dbReference>